<organism evidence="7 8">
    <name type="scientific">Limosilactobacillus allomucosae</name>
    <dbReference type="NCBI Taxonomy" id="3142938"/>
    <lineage>
        <taxon>Bacteria</taxon>
        <taxon>Bacillati</taxon>
        <taxon>Bacillota</taxon>
        <taxon>Bacilli</taxon>
        <taxon>Lactobacillales</taxon>
        <taxon>Lactobacillaceae</taxon>
        <taxon>Limosilactobacillus</taxon>
    </lineage>
</organism>
<dbReference type="Pfam" id="PF03288">
    <property type="entry name" value="Pox_D5"/>
    <property type="match status" value="1"/>
</dbReference>
<dbReference type="NCBIfam" id="TIGR01613">
    <property type="entry name" value="primase_Cterm"/>
    <property type="match status" value="1"/>
</dbReference>
<dbReference type="InterPro" id="IPR014818">
    <property type="entry name" value="Phage/plasmid_primase_P4_C"/>
</dbReference>
<keyword evidence="2" id="KW-0378">Hydrolase</keyword>
<gene>
    <name evidence="7" type="ORF">AAVZ08_01995</name>
</gene>
<keyword evidence="4" id="KW-0067">ATP-binding</keyword>
<dbReference type="PANTHER" id="PTHR35372:SF2">
    <property type="entry name" value="SF3 HELICASE DOMAIN-CONTAINING PROTEIN"/>
    <property type="match status" value="1"/>
</dbReference>
<evidence type="ECO:0000313" key="8">
    <source>
        <dbReference type="Proteomes" id="UP001456307"/>
    </source>
</evidence>
<keyword evidence="3" id="KW-0347">Helicase</keyword>
<dbReference type="PANTHER" id="PTHR35372">
    <property type="entry name" value="ATP BINDING PROTEIN-RELATED"/>
    <property type="match status" value="1"/>
</dbReference>
<name>A0ABV0I3B1_9LACO</name>
<proteinExistence type="predicted"/>
<dbReference type="SUPFAM" id="SSF52540">
    <property type="entry name" value="P-loop containing nucleoside triphosphate hydrolases"/>
    <property type="match status" value="1"/>
</dbReference>
<dbReference type="InterPro" id="IPR014015">
    <property type="entry name" value="Helicase_SF3_DNA-vir"/>
</dbReference>
<dbReference type="Pfam" id="PF19263">
    <property type="entry name" value="DUF5906"/>
    <property type="match status" value="1"/>
</dbReference>
<feature type="region of interest" description="Disordered" evidence="5">
    <location>
        <begin position="1"/>
        <end position="29"/>
    </location>
</feature>
<evidence type="ECO:0000256" key="2">
    <source>
        <dbReference type="ARBA" id="ARBA00022801"/>
    </source>
</evidence>
<dbReference type="EMBL" id="JBCNVT010000001">
    <property type="protein sequence ID" value="MEO5285409.1"/>
    <property type="molecule type" value="Genomic_DNA"/>
</dbReference>
<evidence type="ECO:0000313" key="7">
    <source>
        <dbReference type="EMBL" id="MEO5285409.1"/>
    </source>
</evidence>
<accession>A0ABV0I3B1</accession>
<dbReference type="SMART" id="SM00885">
    <property type="entry name" value="D5_N"/>
    <property type="match status" value="1"/>
</dbReference>
<dbReference type="RefSeq" id="WP_347985258.1">
    <property type="nucleotide sequence ID" value="NZ_JBCNVT010000001.1"/>
</dbReference>
<dbReference type="InterPro" id="IPR051620">
    <property type="entry name" value="ORF904-like_C"/>
</dbReference>
<dbReference type="Pfam" id="PF08706">
    <property type="entry name" value="D5_N"/>
    <property type="match status" value="1"/>
</dbReference>
<dbReference type="Gene3D" id="3.40.50.300">
    <property type="entry name" value="P-loop containing nucleotide triphosphate hydrolases"/>
    <property type="match status" value="1"/>
</dbReference>
<keyword evidence="8" id="KW-1185">Reference proteome</keyword>
<evidence type="ECO:0000256" key="4">
    <source>
        <dbReference type="ARBA" id="ARBA00022840"/>
    </source>
</evidence>
<sequence length="540" mass="61047">MNNMNEDVKQAIAEYSKKKQQESAEPWSTEQLLQALKKDREAKLAEINEESESKKPIKILKPLSVAYIVAKHCHFCWFDSGDDERLHLSTYDPEAGIYRDGERQLRQFIFAVEPSFNKSRATDVIYQLKQINGRKDPVDPVSSPRYVPVGNGIVDLETKQILPYTPDAYVKTKIETSLPTAEYGTGRVLKPVPLIEPQKPVFNNADGTTWTFDEWLDSIACGDSEIVELLWQVLHAACNTNKAVKLHKAVFLLGNAAGNNGKGTFQTLVQNLVGRHNYGLKKVAEFEERFAMESLVNKSVVIGDDNPANTVIADKSNFNSVITGDPVIVEPKGQTEYPAQIRAMVIQSCNKMPRFSDDGGVYRRLLIVPFNADFNGTKENPAIKNRYLADPRLLQYVLYKALIEKGSFNHYLNTAASAAALNQYEHTNNSVWTFIDDVFVDGDIAPWLKDMNSIPTAYLYHVWSVYAKQYGYQPGSQNTFTPKAVIRLQKVLPGREPKLCKSRLSKADREIIENHQDDDYGYMPRRVPDVNQAIKFNKNL</sequence>
<keyword evidence="1" id="KW-0547">Nucleotide-binding</keyword>
<dbReference type="Proteomes" id="UP001456307">
    <property type="component" value="Unassembled WGS sequence"/>
</dbReference>
<dbReference type="InterPro" id="IPR027417">
    <property type="entry name" value="P-loop_NTPase"/>
</dbReference>
<comment type="caution">
    <text evidence="7">The sequence shown here is derived from an EMBL/GenBank/DDBJ whole genome shotgun (WGS) entry which is preliminary data.</text>
</comment>
<dbReference type="PROSITE" id="PS51206">
    <property type="entry name" value="SF3_HELICASE_1"/>
    <property type="match status" value="1"/>
</dbReference>
<dbReference type="InterPro" id="IPR004968">
    <property type="entry name" value="DNA_primase/NTPase_C"/>
</dbReference>
<protein>
    <submittedName>
        <fullName evidence="7">Phage/plasmid primase, P4 family</fullName>
    </submittedName>
</protein>
<evidence type="ECO:0000259" key="6">
    <source>
        <dbReference type="PROSITE" id="PS51206"/>
    </source>
</evidence>
<evidence type="ECO:0000256" key="3">
    <source>
        <dbReference type="ARBA" id="ARBA00022806"/>
    </source>
</evidence>
<evidence type="ECO:0000256" key="5">
    <source>
        <dbReference type="SAM" id="MobiDB-lite"/>
    </source>
</evidence>
<dbReference type="InterPro" id="IPR006500">
    <property type="entry name" value="Helicase_put_C_phage/plasmid"/>
</dbReference>
<evidence type="ECO:0000256" key="1">
    <source>
        <dbReference type="ARBA" id="ARBA00022741"/>
    </source>
</evidence>
<dbReference type="InterPro" id="IPR045455">
    <property type="entry name" value="NrS-1_pol-like_helicase"/>
</dbReference>
<feature type="domain" description="SF3 helicase" evidence="6">
    <location>
        <begin position="225"/>
        <end position="383"/>
    </location>
</feature>
<reference evidence="7 8" key="1">
    <citation type="submission" date="2024-04" db="EMBL/GenBank/DDBJ databases">
        <title>Limosilactobacillus allomucosae sp. nov., a novel species isolated from wild boar faecal samples as potential probiotics for domestic pigs.</title>
        <authorList>
            <person name="Chen B."/>
        </authorList>
    </citation>
    <scope>NUCLEOTIDE SEQUENCE [LARGE SCALE GENOMIC DNA]</scope>
    <source>
        <strain evidence="7 8">WILCCON 0055</strain>
    </source>
</reference>